<dbReference type="Gene3D" id="3.40.50.1240">
    <property type="entry name" value="Phosphoglycerate mutase-like"/>
    <property type="match status" value="1"/>
</dbReference>
<dbReference type="InterPro" id="IPR013078">
    <property type="entry name" value="His_Pase_superF_clade-1"/>
</dbReference>
<proteinExistence type="predicted"/>
<dbReference type="InterPro" id="IPR029033">
    <property type="entry name" value="His_PPase_superfam"/>
</dbReference>
<dbReference type="CDD" id="cd07067">
    <property type="entry name" value="HP_PGM_like"/>
    <property type="match status" value="1"/>
</dbReference>
<keyword evidence="1" id="KW-1133">Transmembrane helix</keyword>
<organism evidence="2">
    <name type="scientific">marine metagenome</name>
    <dbReference type="NCBI Taxonomy" id="408172"/>
    <lineage>
        <taxon>unclassified sequences</taxon>
        <taxon>metagenomes</taxon>
        <taxon>ecological metagenomes</taxon>
    </lineage>
</organism>
<sequence length="190" mass="21137">MIDRTEEYKTKRKKRRIRRVIVALVFISFATLLSWFFESQSTTTVVLTTHAEIDSNKGINPGLSQLGLERANSLQEIIESIDVVAGVDAIYATKLRATQETAEPISKSLSLPMNLVDATDIEGLIKIIMGKHKGKIILIVTHPDALPKLVIELQGSKKIEPIALAENNKIFIVSVPWFGKVKTLQLKYGV</sequence>
<evidence type="ECO:0000313" key="2">
    <source>
        <dbReference type="EMBL" id="SVA33358.1"/>
    </source>
</evidence>
<feature type="transmembrane region" description="Helical" evidence="1">
    <location>
        <begin position="20"/>
        <end position="37"/>
    </location>
</feature>
<dbReference type="SUPFAM" id="SSF53254">
    <property type="entry name" value="Phosphoglycerate mutase-like"/>
    <property type="match status" value="1"/>
</dbReference>
<keyword evidence="1" id="KW-0812">Transmembrane</keyword>
<dbReference type="EMBL" id="UINC01007444">
    <property type="protein sequence ID" value="SVA33358.1"/>
    <property type="molecule type" value="Genomic_DNA"/>
</dbReference>
<evidence type="ECO:0000256" key="1">
    <source>
        <dbReference type="SAM" id="Phobius"/>
    </source>
</evidence>
<gene>
    <name evidence="2" type="ORF">METZ01_LOCUS86212</name>
</gene>
<name>A0A381V0K1_9ZZZZ</name>
<dbReference type="AlphaFoldDB" id="A0A381V0K1"/>
<reference evidence="2" key="1">
    <citation type="submission" date="2018-05" db="EMBL/GenBank/DDBJ databases">
        <authorList>
            <person name="Lanie J.A."/>
            <person name="Ng W.-L."/>
            <person name="Kazmierczak K.M."/>
            <person name="Andrzejewski T.M."/>
            <person name="Davidsen T.M."/>
            <person name="Wayne K.J."/>
            <person name="Tettelin H."/>
            <person name="Glass J.I."/>
            <person name="Rusch D."/>
            <person name="Podicherti R."/>
            <person name="Tsui H.-C.T."/>
            <person name="Winkler M.E."/>
        </authorList>
    </citation>
    <scope>NUCLEOTIDE SEQUENCE</scope>
</reference>
<evidence type="ECO:0008006" key="3">
    <source>
        <dbReference type="Google" id="ProtNLM"/>
    </source>
</evidence>
<dbReference type="Pfam" id="PF00300">
    <property type="entry name" value="His_Phos_1"/>
    <property type="match status" value="1"/>
</dbReference>
<keyword evidence="1" id="KW-0472">Membrane</keyword>
<protein>
    <recommendedName>
        <fullName evidence="3">Histidine phosphatase family protein</fullName>
    </recommendedName>
</protein>
<accession>A0A381V0K1</accession>